<evidence type="ECO:0000256" key="3">
    <source>
        <dbReference type="SAM" id="MobiDB-lite"/>
    </source>
</evidence>
<dbReference type="AlphaFoldDB" id="A0A068VG44"/>
<dbReference type="SUPFAM" id="SSF101447">
    <property type="entry name" value="Formin homology 2 domain (FH2 domain)"/>
    <property type="match status" value="1"/>
</dbReference>
<gene>
    <name evidence="4" type="ORF">GSCOC_T00004633001</name>
</gene>
<organism evidence="4 5">
    <name type="scientific">Coffea canephora</name>
    <name type="common">Robusta coffee</name>
    <dbReference type="NCBI Taxonomy" id="49390"/>
    <lineage>
        <taxon>Eukaryota</taxon>
        <taxon>Viridiplantae</taxon>
        <taxon>Streptophyta</taxon>
        <taxon>Embryophyta</taxon>
        <taxon>Tracheophyta</taxon>
        <taxon>Spermatophyta</taxon>
        <taxon>Magnoliopsida</taxon>
        <taxon>eudicotyledons</taxon>
        <taxon>Gunneridae</taxon>
        <taxon>Pentapetalae</taxon>
        <taxon>asterids</taxon>
        <taxon>lamiids</taxon>
        <taxon>Gentianales</taxon>
        <taxon>Rubiaceae</taxon>
        <taxon>Ixoroideae</taxon>
        <taxon>Gardenieae complex</taxon>
        <taxon>Bertiereae - Coffeeae clade</taxon>
        <taxon>Coffeeae</taxon>
        <taxon>Coffea</taxon>
    </lineage>
</organism>
<keyword evidence="5" id="KW-1185">Reference proteome</keyword>
<accession>A0A068VG44</accession>
<dbReference type="PANTHER" id="PTHR31342">
    <property type="entry name" value="PROTEIN CHUP1, CHLOROPLASTIC"/>
    <property type="match status" value="1"/>
</dbReference>
<dbReference type="Gramene" id="CDP19544">
    <property type="protein sequence ID" value="CDP19544"/>
    <property type="gene ID" value="GSCOC_T00004633001"/>
</dbReference>
<proteinExistence type="predicted"/>
<dbReference type="InParanoid" id="A0A068VG44"/>
<evidence type="ECO:0000256" key="2">
    <source>
        <dbReference type="SAM" id="Coils"/>
    </source>
</evidence>
<name>A0A068VG44_COFCA</name>
<evidence type="ECO:0000256" key="1">
    <source>
        <dbReference type="ARBA" id="ARBA00023054"/>
    </source>
</evidence>
<keyword evidence="1 2" id="KW-0175">Coiled coil</keyword>
<dbReference type="EMBL" id="HG739626">
    <property type="protein sequence ID" value="CDP19544.1"/>
    <property type="molecule type" value="Genomic_DNA"/>
</dbReference>
<feature type="compositionally biased region" description="Pro residues" evidence="3">
    <location>
        <begin position="9"/>
        <end position="31"/>
    </location>
</feature>
<feature type="region of interest" description="Disordered" evidence="3">
    <location>
        <begin position="1"/>
        <end position="66"/>
    </location>
</feature>
<dbReference type="InterPro" id="IPR040265">
    <property type="entry name" value="CHUP1/IPGA1-like"/>
</dbReference>
<evidence type="ECO:0000313" key="5">
    <source>
        <dbReference type="Proteomes" id="UP000295252"/>
    </source>
</evidence>
<dbReference type="PhylomeDB" id="A0A068VG44"/>
<feature type="coiled-coil region" evidence="2">
    <location>
        <begin position="228"/>
        <end position="262"/>
    </location>
</feature>
<dbReference type="Proteomes" id="UP000295252">
    <property type="component" value="Unassembled WGS sequence"/>
</dbReference>
<dbReference type="STRING" id="49390.A0A068VG44"/>
<protein>
    <submittedName>
        <fullName evidence="4">DH200=94 genomic scaffold, scaffold_542</fullName>
    </submittedName>
</protein>
<dbReference type="OrthoDB" id="2020598at2759"/>
<feature type="region of interest" description="Disordered" evidence="3">
    <location>
        <begin position="96"/>
        <end position="118"/>
    </location>
</feature>
<evidence type="ECO:0000313" key="4">
    <source>
        <dbReference type="EMBL" id="CDP19544.1"/>
    </source>
</evidence>
<feature type="compositionally biased region" description="Pro residues" evidence="3">
    <location>
        <begin position="39"/>
        <end position="58"/>
    </location>
</feature>
<sequence>MPSGNFTFHPPPPPPPMGSGKIAPPPPPPPMGASNGGVPAPPPPMQPGMRGPPPPPPGLGGAKDPRLRKAATKLKRSSQMGNLYRLLKLKVEGGSNLDAKSSRKGKISSTSGGQQGMADALAEMTKRSAYFQQIEEDFKNHEKSIRELKVSINSFQCSDMTELHKFHKHVESILEKLTDETQVLARFEDFPTKKLEALRMAAALYSKLDTIITTLKNWQIESPVGPVIDKIEKYFSKIKQELDALERTKDEESKKFQSHKINFDFGILVRIKELMVDVSSSCMEQALKERRDAKAMENAQKGPKTECPKKRSGKMLWKAFQFAYRVYTFAGGHDDRADQLTRELASEIQTDPNH</sequence>
<dbReference type="PANTHER" id="PTHR31342:SF16">
    <property type="entry name" value="TALIN_MIDDLE DOMAIN-CONTAINING PROTEIN"/>
    <property type="match status" value="1"/>
</dbReference>
<reference evidence="5" key="1">
    <citation type="journal article" date="2014" name="Science">
        <title>The coffee genome provides insight into the convergent evolution of caffeine biosynthesis.</title>
        <authorList>
            <person name="Denoeud F."/>
            <person name="Carretero-Paulet L."/>
            <person name="Dereeper A."/>
            <person name="Droc G."/>
            <person name="Guyot R."/>
            <person name="Pietrella M."/>
            <person name="Zheng C."/>
            <person name="Alberti A."/>
            <person name="Anthony F."/>
            <person name="Aprea G."/>
            <person name="Aury J.M."/>
            <person name="Bento P."/>
            <person name="Bernard M."/>
            <person name="Bocs S."/>
            <person name="Campa C."/>
            <person name="Cenci A."/>
            <person name="Combes M.C."/>
            <person name="Crouzillat D."/>
            <person name="Da Silva C."/>
            <person name="Daddiego L."/>
            <person name="De Bellis F."/>
            <person name="Dussert S."/>
            <person name="Garsmeur O."/>
            <person name="Gayraud T."/>
            <person name="Guignon V."/>
            <person name="Jahn K."/>
            <person name="Jamilloux V."/>
            <person name="Joet T."/>
            <person name="Labadie K."/>
            <person name="Lan T."/>
            <person name="Leclercq J."/>
            <person name="Lepelley M."/>
            <person name="Leroy T."/>
            <person name="Li L.T."/>
            <person name="Librado P."/>
            <person name="Lopez L."/>
            <person name="Munoz A."/>
            <person name="Noel B."/>
            <person name="Pallavicini A."/>
            <person name="Perrotta G."/>
            <person name="Poncet V."/>
            <person name="Pot D."/>
            <person name="Priyono X."/>
            <person name="Rigoreau M."/>
            <person name="Rouard M."/>
            <person name="Rozas J."/>
            <person name="Tranchant-Dubreuil C."/>
            <person name="VanBuren R."/>
            <person name="Zhang Q."/>
            <person name="Andrade A.C."/>
            <person name="Argout X."/>
            <person name="Bertrand B."/>
            <person name="de Kochko A."/>
            <person name="Graziosi G."/>
            <person name="Henry R.J."/>
            <person name="Jayarama X."/>
            <person name="Ming R."/>
            <person name="Nagai C."/>
            <person name="Rounsley S."/>
            <person name="Sankoff D."/>
            <person name="Giuliano G."/>
            <person name="Albert V.A."/>
            <person name="Wincker P."/>
            <person name="Lashermes P."/>
        </authorList>
    </citation>
    <scope>NUCLEOTIDE SEQUENCE [LARGE SCALE GENOMIC DNA]</scope>
    <source>
        <strain evidence="5">cv. DH200-94</strain>
    </source>
</reference>